<proteinExistence type="inferred from homology"/>
<keyword evidence="2" id="KW-0378">Hydrolase</keyword>
<dbReference type="OrthoDB" id="1650875at2759"/>
<keyword evidence="3" id="KW-0119">Carbohydrate metabolism</keyword>
<dbReference type="RefSeq" id="XP_009044396.1">
    <property type="nucleotide sequence ID" value="XM_009046148.1"/>
</dbReference>
<dbReference type="KEGG" id="lgi:LOTGIDRAFT_109457"/>
<protein>
    <recommendedName>
        <fullName evidence="5">GH10 domain-containing protein</fullName>
    </recommendedName>
</protein>
<dbReference type="Gene3D" id="3.20.20.80">
    <property type="entry name" value="Glycosidases"/>
    <property type="match status" value="1"/>
</dbReference>
<evidence type="ECO:0000259" key="5">
    <source>
        <dbReference type="PROSITE" id="PS51760"/>
    </source>
</evidence>
<dbReference type="SMART" id="SM00633">
    <property type="entry name" value="Glyco_10"/>
    <property type="match status" value="1"/>
</dbReference>
<dbReference type="PRINTS" id="PR00134">
    <property type="entry name" value="GLHYDRLASE10"/>
</dbReference>
<dbReference type="AlphaFoldDB" id="V4BGD3"/>
<accession>V4BGD3</accession>
<dbReference type="PANTHER" id="PTHR31490:SF1">
    <property type="entry name" value="ENDO-1,4-BETA-XYLANASE 1"/>
    <property type="match status" value="1"/>
</dbReference>
<keyword evidence="7" id="KW-1185">Reference proteome</keyword>
<feature type="non-terminal residue" evidence="6">
    <location>
        <position position="1"/>
    </location>
</feature>
<dbReference type="InterPro" id="IPR044846">
    <property type="entry name" value="GH10"/>
</dbReference>
<name>V4BGD3_LOTGI</name>
<evidence type="ECO:0000256" key="1">
    <source>
        <dbReference type="ARBA" id="ARBA00007495"/>
    </source>
</evidence>
<dbReference type="GO" id="GO:0000272">
    <property type="term" value="P:polysaccharide catabolic process"/>
    <property type="evidence" value="ECO:0007669"/>
    <property type="project" value="UniProtKB-KW"/>
</dbReference>
<dbReference type="OMA" id="IREHISC"/>
<dbReference type="InterPro" id="IPR017853">
    <property type="entry name" value="GH"/>
</dbReference>
<gene>
    <name evidence="6" type="ORF">LOTGIDRAFT_109457</name>
</gene>
<comment type="similarity">
    <text evidence="1">Belongs to the glycosyl hydrolase 10 (cellulase F) family.</text>
</comment>
<dbReference type="Pfam" id="PF00331">
    <property type="entry name" value="Glyco_hydro_10"/>
    <property type="match status" value="1"/>
</dbReference>
<dbReference type="EMBL" id="KB199651">
    <property type="protein sequence ID" value="ESP04887.1"/>
    <property type="molecule type" value="Genomic_DNA"/>
</dbReference>
<evidence type="ECO:0000256" key="2">
    <source>
        <dbReference type="ARBA" id="ARBA00022801"/>
    </source>
</evidence>
<dbReference type="Proteomes" id="UP000030746">
    <property type="component" value="Unassembled WGS sequence"/>
</dbReference>
<feature type="domain" description="GH10" evidence="5">
    <location>
        <begin position="1"/>
        <end position="227"/>
    </location>
</feature>
<sequence>GISLFSIKVRGHNIFWGGKNVVPSWQKDMDPVKLKQAMQKHVTELTHTFKGRFQHYDVENENLHLHFYEEKLKDPNITQWMFRETHKHDPNAKCFLNEYDIVAGYMTTAAYEDQAIQFKQQGVPVEGMGIQSHLRGHIDVAVIKRRLDEAALAHLPIWITELDIVETDEHKKAKKYEDLMRLYFSHPSVHGVMFWGFWDGHHWRKDAAIANGPNVTPNAAGRKVQELLKKTWRTNETHDFSGLDIKTRAFKGSYKLLVHRNGKIIHSQNVQLSKDSTVTLDLNHLGKFLSILLYWVTFRYKDHRQ</sequence>
<dbReference type="PANTHER" id="PTHR31490">
    <property type="entry name" value="GLYCOSYL HYDROLASE"/>
    <property type="match status" value="1"/>
</dbReference>
<evidence type="ECO:0000313" key="7">
    <source>
        <dbReference type="Proteomes" id="UP000030746"/>
    </source>
</evidence>
<dbReference type="CTD" id="20230471"/>
<dbReference type="HOGENOM" id="CLU_008797_1_0_1"/>
<keyword evidence="4" id="KW-0624">Polysaccharide degradation</keyword>
<organism evidence="6 7">
    <name type="scientific">Lottia gigantea</name>
    <name type="common">Giant owl limpet</name>
    <dbReference type="NCBI Taxonomy" id="225164"/>
    <lineage>
        <taxon>Eukaryota</taxon>
        <taxon>Metazoa</taxon>
        <taxon>Spiralia</taxon>
        <taxon>Lophotrochozoa</taxon>
        <taxon>Mollusca</taxon>
        <taxon>Gastropoda</taxon>
        <taxon>Patellogastropoda</taxon>
        <taxon>Lottioidea</taxon>
        <taxon>Lottiidae</taxon>
        <taxon>Lottia</taxon>
    </lineage>
</organism>
<dbReference type="InterPro" id="IPR001000">
    <property type="entry name" value="GH10_dom"/>
</dbReference>
<evidence type="ECO:0000256" key="4">
    <source>
        <dbReference type="ARBA" id="ARBA00023326"/>
    </source>
</evidence>
<evidence type="ECO:0000313" key="6">
    <source>
        <dbReference type="EMBL" id="ESP04887.1"/>
    </source>
</evidence>
<dbReference type="PROSITE" id="PS51760">
    <property type="entry name" value="GH10_2"/>
    <property type="match status" value="1"/>
</dbReference>
<reference evidence="6 7" key="1">
    <citation type="journal article" date="2013" name="Nature">
        <title>Insights into bilaterian evolution from three spiralian genomes.</title>
        <authorList>
            <person name="Simakov O."/>
            <person name="Marletaz F."/>
            <person name="Cho S.J."/>
            <person name="Edsinger-Gonzales E."/>
            <person name="Havlak P."/>
            <person name="Hellsten U."/>
            <person name="Kuo D.H."/>
            <person name="Larsson T."/>
            <person name="Lv J."/>
            <person name="Arendt D."/>
            <person name="Savage R."/>
            <person name="Osoegawa K."/>
            <person name="de Jong P."/>
            <person name="Grimwood J."/>
            <person name="Chapman J.A."/>
            <person name="Shapiro H."/>
            <person name="Aerts A."/>
            <person name="Otillar R.P."/>
            <person name="Terry A.Y."/>
            <person name="Boore J.L."/>
            <person name="Grigoriev I.V."/>
            <person name="Lindberg D.R."/>
            <person name="Seaver E.C."/>
            <person name="Weisblat D.A."/>
            <person name="Putnam N.H."/>
            <person name="Rokhsar D.S."/>
        </authorList>
    </citation>
    <scope>NUCLEOTIDE SEQUENCE [LARGE SCALE GENOMIC DNA]</scope>
</reference>
<evidence type="ECO:0000256" key="3">
    <source>
        <dbReference type="ARBA" id="ARBA00023277"/>
    </source>
</evidence>
<dbReference type="SUPFAM" id="SSF51445">
    <property type="entry name" value="(Trans)glycosidases"/>
    <property type="match status" value="1"/>
</dbReference>
<dbReference type="GeneID" id="20230471"/>
<dbReference type="GO" id="GO:0031176">
    <property type="term" value="F:endo-1,4-beta-xylanase activity"/>
    <property type="evidence" value="ECO:0007669"/>
    <property type="project" value="UniProtKB-ARBA"/>
</dbReference>